<accession>A0A0A9CFJ5</accession>
<name>A0A0A9CFJ5_ARUDO</name>
<evidence type="ECO:0000313" key="1">
    <source>
        <dbReference type="EMBL" id="JAD74366.1"/>
    </source>
</evidence>
<proteinExistence type="predicted"/>
<dbReference type="AlphaFoldDB" id="A0A0A9CFJ5"/>
<protein>
    <submittedName>
        <fullName evidence="1">Uncharacterized protein</fullName>
    </submittedName>
</protein>
<dbReference type="EMBL" id="GBRH01223529">
    <property type="protein sequence ID" value="JAD74366.1"/>
    <property type="molecule type" value="Transcribed_RNA"/>
</dbReference>
<sequence>MYMRRRKQETRALETYPRI</sequence>
<reference evidence="1" key="2">
    <citation type="journal article" date="2015" name="Data Brief">
        <title>Shoot transcriptome of the giant reed, Arundo donax.</title>
        <authorList>
            <person name="Barrero R.A."/>
            <person name="Guerrero F.D."/>
            <person name="Moolhuijzen P."/>
            <person name="Goolsby J.A."/>
            <person name="Tidwell J."/>
            <person name="Bellgard S.E."/>
            <person name="Bellgard M.I."/>
        </authorList>
    </citation>
    <scope>NUCLEOTIDE SEQUENCE</scope>
    <source>
        <tissue evidence="1">Shoot tissue taken approximately 20 cm above the soil surface</tissue>
    </source>
</reference>
<organism evidence="1">
    <name type="scientific">Arundo donax</name>
    <name type="common">Giant reed</name>
    <name type="synonym">Donax arundinaceus</name>
    <dbReference type="NCBI Taxonomy" id="35708"/>
    <lineage>
        <taxon>Eukaryota</taxon>
        <taxon>Viridiplantae</taxon>
        <taxon>Streptophyta</taxon>
        <taxon>Embryophyta</taxon>
        <taxon>Tracheophyta</taxon>
        <taxon>Spermatophyta</taxon>
        <taxon>Magnoliopsida</taxon>
        <taxon>Liliopsida</taxon>
        <taxon>Poales</taxon>
        <taxon>Poaceae</taxon>
        <taxon>PACMAD clade</taxon>
        <taxon>Arundinoideae</taxon>
        <taxon>Arundineae</taxon>
        <taxon>Arundo</taxon>
    </lineage>
</organism>
<reference evidence="1" key="1">
    <citation type="submission" date="2014-09" db="EMBL/GenBank/DDBJ databases">
        <authorList>
            <person name="Magalhaes I.L.F."/>
            <person name="Oliveira U."/>
            <person name="Santos F.R."/>
            <person name="Vidigal T.H.D.A."/>
            <person name="Brescovit A.D."/>
            <person name="Santos A.J."/>
        </authorList>
    </citation>
    <scope>NUCLEOTIDE SEQUENCE</scope>
    <source>
        <tissue evidence="1">Shoot tissue taken approximately 20 cm above the soil surface</tissue>
    </source>
</reference>